<dbReference type="AlphaFoldDB" id="A0AAU0N0C3"/>
<dbReference type="Gene3D" id="3.30.360.10">
    <property type="entry name" value="Dihydrodipicolinate Reductase, domain 2"/>
    <property type="match status" value="1"/>
</dbReference>
<proteinExistence type="inferred from homology"/>
<dbReference type="RefSeq" id="WP_318954799.1">
    <property type="nucleotide sequence ID" value="NZ_CP137555.1"/>
</dbReference>
<dbReference type="InterPro" id="IPR051317">
    <property type="entry name" value="Gfo/Idh/MocA_oxidoreduct"/>
</dbReference>
<feature type="domain" description="Gfo/Idh/MocA-like oxidoreductase C-terminal" evidence="4">
    <location>
        <begin position="137"/>
        <end position="345"/>
    </location>
</feature>
<dbReference type="NCBIfam" id="NF008607">
    <property type="entry name" value="PRK11579.1"/>
    <property type="match status" value="1"/>
</dbReference>
<dbReference type="PANTHER" id="PTHR43708">
    <property type="entry name" value="CONSERVED EXPRESSED OXIDOREDUCTASE (EUROFUNG)"/>
    <property type="match status" value="1"/>
</dbReference>
<dbReference type="GO" id="GO:0000166">
    <property type="term" value="F:nucleotide binding"/>
    <property type="evidence" value="ECO:0007669"/>
    <property type="project" value="InterPro"/>
</dbReference>
<evidence type="ECO:0000259" key="4">
    <source>
        <dbReference type="Pfam" id="PF02894"/>
    </source>
</evidence>
<feature type="domain" description="Gfo/Idh/MocA-like oxidoreductase N-terminal" evidence="3">
    <location>
        <begin position="7"/>
        <end position="124"/>
    </location>
</feature>
<dbReference type="InterPro" id="IPR000683">
    <property type="entry name" value="Gfo/Idh/MocA-like_OxRdtase_N"/>
</dbReference>
<dbReference type="Proteomes" id="UP001302477">
    <property type="component" value="Chromosome"/>
</dbReference>
<evidence type="ECO:0000313" key="5">
    <source>
        <dbReference type="EMBL" id="WOX06342.1"/>
    </source>
</evidence>
<gene>
    <name evidence="5" type="ORF">R5R33_04225</name>
</gene>
<dbReference type="Pfam" id="PF01408">
    <property type="entry name" value="GFO_IDH_MocA"/>
    <property type="match status" value="1"/>
</dbReference>
<dbReference type="InterPro" id="IPR036291">
    <property type="entry name" value="NAD(P)-bd_dom_sf"/>
</dbReference>
<sequence length="353" mass="39410">MPTTTEIKTAIIGYGFSATTFHLPFILNLPPFRFTAVSTSKGEQVRQQHPDVAVYSDAETLLTKSDADLVIITAPNDVHFALAKRVLQQGKHVVMEKPFVTRVEQGEELIVLARQQQRVLSVYHNRRWDGDFLTVQKLIAEGRLGTVRYFESHFDRFRPEVRKRWRESAVEGGGILFDLGPHLIDQALQLFGLPTAITAQVRTLRPQAEVDDFFHLTLHYPDRLAVLRSSPFCASPNLRFEVQGTAGSYVKHGLDPQEDRLKAGLLPVTANWGHEASEQYGQLYAADGHTLVTTETGGYQHYFQQLAQAILEGGEVPVRAEHALDNIRLIQLALQSSASGQTIAVDGSEWSLS</sequence>
<protein>
    <submittedName>
        <fullName evidence="5">Oxidoreductase</fullName>
    </submittedName>
</protein>
<dbReference type="GO" id="GO:0016491">
    <property type="term" value="F:oxidoreductase activity"/>
    <property type="evidence" value="ECO:0007669"/>
    <property type="project" value="UniProtKB-KW"/>
</dbReference>
<organism evidence="5 6">
    <name type="scientific">Microbulbifer pacificus</name>
    <dbReference type="NCBI Taxonomy" id="407164"/>
    <lineage>
        <taxon>Bacteria</taxon>
        <taxon>Pseudomonadati</taxon>
        <taxon>Pseudomonadota</taxon>
        <taxon>Gammaproteobacteria</taxon>
        <taxon>Cellvibrionales</taxon>
        <taxon>Microbulbiferaceae</taxon>
        <taxon>Microbulbifer</taxon>
    </lineage>
</organism>
<comment type="similarity">
    <text evidence="1">Belongs to the Gfo/Idh/MocA family.</text>
</comment>
<dbReference type="EMBL" id="CP137555">
    <property type="protein sequence ID" value="WOX06342.1"/>
    <property type="molecule type" value="Genomic_DNA"/>
</dbReference>
<dbReference type="PANTHER" id="PTHR43708:SF5">
    <property type="entry name" value="CONSERVED EXPRESSED OXIDOREDUCTASE (EUROFUNG)-RELATED"/>
    <property type="match status" value="1"/>
</dbReference>
<dbReference type="Pfam" id="PF02894">
    <property type="entry name" value="GFO_IDH_MocA_C"/>
    <property type="match status" value="1"/>
</dbReference>
<evidence type="ECO:0000256" key="2">
    <source>
        <dbReference type="ARBA" id="ARBA00023002"/>
    </source>
</evidence>
<evidence type="ECO:0000259" key="3">
    <source>
        <dbReference type="Pfam" id="PF01408"/>
    </source>
</evidence>
<reference evidence="5 6" key="1">
    <citation type="submission" date="2023-10" db="EMBL/GenBank/DDBJ databases">
        <title>Description of Microbulbifer bruguierae sp. nov., isolated from the sediments of mangrove plant Bruguiera sexangula and comparative genomic analyses of the genus Microbulbifer.</title>
        <authorList>
            <person name="Long M."/>
        </authorList>
    </citation>
    <scope>NUCLEOTIDE SEQUENCE [LARGE SCALE GENOMIC DNA]</scope>
    <source>
        <strain evidence="5 6">SPO729</strain>
    </source>
</reference>
<evidence type="ECO:0000256" key="1">
    <source>
        <dbReference type="ARBA" id="ARBA00010928"/>
    </source>
</evidence>
<accession>A0AAU0N0C3</accession>
<name>A0AAU0N0C3_9GAMM</name>
<dbReference type="KEGG" id="mpaf:R5R33_04225"/>
<keyword evidence="2" id="KW-0560">Oxidoreductase</keyword>
<dbReference type="Gene3D" id="3.40.50.720">
    <property type="entry name" value="NAD(P)-binding Rossmann-like Domain"/>
    <property type="match status" value="1"/>
</dbReference>
<dbReference type="InterPro" id="IPR004104">
    <property type="entry name" value="Gfo/Idh/MocA-like_OxRdtase_C"/>
</dbReference>
<evidence type="ECO:0000313" key="6">
    <source>
        <dbReference type="Proteomes" id="UP001302477"/>
    </source>
</evidence>
<keyword evidence="6" id="KW-1185">Reference proteome</keyword>
<dbReference type="SUPFAM" id="SSF51735">
    <property type="entry name" value="NAD(P)-binding Rossmann-fold domains"/>
    <property type="match status" value="1"/>
</dbReference>